<protein>
    <recommendedName>
        <fullName evidence="3">CdiI immunity protein domain-containing protein</fullName>
    </recommendedName>
</protein>
<accession>A0ABZ1YGX3</accession>
<evidence type="ECO:0000313" key="1">
    <source>
        <dbReference type="EMBL" id="WUU58316.1"/>
    </source>
</evidence>
<gene>
    <name evidence="1" type="ORF">OIE82_34640</name>
    <name evidence="2" type="ORF">OIE82_35905</name>
</gene>
<dbReference type="RefSeq" id="WP_266479084.1">
    <property type="nucleotide sequence ID" value="NZ_CP109208.1"/>
</dbReference>
<keyword evidence="2" id="KW-0614">Plasmid</keyword>
<evidence type="ECO:0008006" key="3">
    <source>
        <dbReference type="Google" id="ProtNLM"/>
    </source>
</evidence>
<organism evidence="2">
    <name type="scientific">Streptomyces althioticus</name>
    <dbReference type="NCBI Taxonomy" id="83380"/>
    <lineage>
        <taxon>Bacteria</taxon>
        <taxon>Bacillati</taxon>
        <taxon>Actinomycetota</taxon>
        <taxon>Actinomycetes</taxon>
        <taxon>Kitasatosporales</taxon>
        <taxon>Streptomycetaceae</taxon>
        <taxon>Streptomyces</taxon>
        <taxon>Streptomyces althioticus group</taxon>
    </lineage>
</organism>
<evidence type="ECO:0000313" key="2">
    <source>
        <dbReference type="EMBL" id="WUU58557.1"/>
    </source>
</evidence>
<name>A0ABZ1YGX3_9ACTN</name>
<sequence length="89" mass="9781">MYEFVDACLDEELRGRYPTADSEPAVDVYRAGLGEAQAAHQAFVEAVYGGDLGAARVAWGELVSIADRWRGHPDFPGLAVRALRTEEDR</sequence>
<dbReference type="EMBL" id="CP109208">
    <property type="protein sequence ID" value="WUU58316.1"/>
    <property type="molecule type" value="Genomic_DNA"/>
</dbReference>
<proteinExistence type="predicted"/>
<geneLocation type="plasmid" evidence="2">
    <name>unnamed1</name>
</geneLocation>
<dbReference type="EMBL" id="CP109208">
    <property type="protein sequence ID" value="WUU58557.1"/>
    <property type="molecule type" value="Genomic_DNA"/>
</dbReference>
<reference evidence="2" key="1">
    <citation type="submission" date="2022-10" db="EMBL/GenBank/DDBJ databases">
        <title>The complete genomes of actinobacterial strains from the NBC collection.</title>
        <authorList>
            <person name="Joergensen T.S."/>
            <person name="Alvarez Arevalo M."/>
            <person name="Sterndorff E.B."/>
            <person name="Faurdal D."/>
            <person name="Vuksanovic O."/>
            <person name="Mourched A.-S."/>
            <person name="Charusanti P."/>
            <person name="Shaw S."/>
            <person name="Blin K."/>
            <person name="Weber T."/>
        </authorList>
    </citation>
    <scope>NUCLEOTIDE SEQUENCE [LARGE SCALE GENOMIC DNA]</scope>
    <source>
        <strain evidence="2">NBC 01686</strain>
        <plasmid evidence="2">unnamed1</plasmid>
    </source>
</reference>